<gene>
    <name evidence="1" type="ORF">Q8A49_30165</name>
</gene>
<dbReference type="RefSeq" id="WP_330161589.1">
    <property type="nucleotide sequence ID" value="NZ_BAAAJA010000075.1"/>
</dbReference>
<evidence type="ECO:0000313" key="1">
    <source>
        <dbReference type="EMBL" id="MEE2054770.1"/>
    </source>
</evidence>
<dbReference type="EMBL" id="JAUUCC010000128">
    <property type="protein sequence ID" value="MEE2054770.1"/>
    <property type="molecule type" value="Genomic_DNA"/>
</dbReference>
<accession>A0ABU7KZS4</accession>
<dbReference type="Proteomes" id="UP001348641">
    <property type="component" value="Unassembled WGS sequence"/>
</dbReference>
<proteinExistence type="predicted"/>
<protein>
    <submittedName>
        <fullName evidence="1">Uncharacterized protein</fullName>
    </submittedName>
</protein>
<evidence type="ECO:0000313" key="2">
    <source>
        <dbReference type="Proteomes" id="UP001348641"/>
    </source>
</evidence>
<organism evidence="1 2">
    <name type="scientific">Nocardiopsis tropica</name>
    <dbReference type="NCBI Taxonomy" id="109330"/>
    <lineage>
        <taxon>Bacteria</taxon>
        <taxon>Bacillati</taxon>
        <taxon>Actinomycetota</taxon>
        <taxon>Actinomycetes</taxon>
        <taxon>Streptosporangiales</taxon>
        <taxon>Nocardiopsidaceae</taxon>
        <taxon>Nocardiopsis</taxon>
    </lineage>
</organism>
<reference evidence="1 2" key="1">
    <citation type="submission" date="2023-07" db="EMBL/GenBank/DDBJ databases">
        <authorList>
            <person name="Girao M."/>
            <person name="Carvalho M.F."/>
        </authorList>
    </citation>
    <scope>NUCLEOTIDE SEQUENCE [LARGE SCALE GENOMIC DNA]</scope>
    <source>
        <strain evidence="1 2">66/93</strain>
    </source>
</reference>
<sequence>MPAFTPPASMRRLLDAALTHGRSYVVQHQTDNGDCPLVTVKVQWPGPDDYQPNRVEATWHTRGTGTYRLTHAAGTWARCDHAQLSLARALEFVTGTWVPQEVQDLATDYAAP</sequence>
<comment type="caution">
    <text evidence="1">The sequence shown here is derived from an EMBL/GenBank/DDBJ whole genome shotgun (WGS) entry which is preliminary data.</text>
</comment>
<name>A0ABU7KZS4_9ACTN</name>